<keyword evidence="3 6" id="KW-0812">Transmembrane</keyword>
<dbReference type="GO" id="GO:0005886">
    <property type="term" value="C:plasma membrane"/>
    <property type="evidence" value="ECO:0007669"/>
    <property type="project" value="UniProtKB-SubCell"/>
</dbReference>
<organism evidence="7 8">
    <name type="scientific">Oceanibaculum pacificum</name>
    <dbReference type="NCBI Taxonomy" id="580166"/>
    <lineage>
        <taxon>Bacteria</taxon>
        <taxon>Pseudomonadati</taxon>
        <taxon>Pseudomonadota</taxon>
        <taxon>Alphaproteobacteria</taxon>
        <taxon>Rhodospirillales</taxon>
        <taxon>Oceanibaculaceae</taxon>
        <taxon>Oceanibaculum</taxon>
    </lineage>
</organism>
<dbReference type="AlphaFoldDB" id="A0A154W3W5"/>
<sequence length="301" mass="32887">MASGKLWGIVGGCYNLIATTAIRFVQHEGMTRAGAISFSSLFALFPFLIFLTAVAATLGETQTARDFVDFALQSVPPEVADTLRPAIQQVLTTGEGGVLTFSMLMTLWAASSGVEALRDALNAAYDVETNRHFLMRRLQGTAIVLISSVAVLFVMTSFVFLPLLWEPLARWLGIAAATVWIVNAVQIALSILIVWIGIALLYRWLPNVRQHFRDVVPGAILSGVTWLAILVVFSWYLRSFGRFTVVYGSLGGIVITLLFFYLSAAALIVGAEFNAARRLNRVAKETAAASHRNHMDLHPSP</sequence>
<feature type="transmembrane region" description="Helical" evidence="6">
    <location>
        <begin position="138"/>
        <end position="165"/>
    </location>
</feature>
<dbReference type="STRING" id="580166.AUP43_08605"/>
<protein>
    <submittedName>
        <fullName evidence="7">Uncharacterized protein</fullName>
    </submittedName>
</protein>
<feature type="transmembrane region" description="Helical" evidence="6">
    <location>
        <begin position="171"/>
        <end position="202"/>
    </location>
</feature>
<evidence type="ECO:0000313" key="7">
    <source>
        <dbReference type="EMBL" id="KZD08265.1"/>
    </source>
</evidence>
<dbReference type="EMBL" id="LPXN01000106">
    <property type="protein sequence ID" value="KZD08265.1"/>
    <property type="molecule type" value="Genomic_DNA"/>
</dbReference>
<dbReference type="PANTHER" id="PTHR30213">
    <property type="entry name" value="INNER MEMBRANE PROTEIN YHJD"/>
    <property type="match status" value="1"/>
</dbReference>
<dbReference type="PANTHER" id="PTHR30213:SF0">
    <property type="entry name" value="UPF0761 MEMBRANE PROTEIN YIHY"/>
    <property type="match status" value="1"/>
</dbReference>
<evidence type="ECO:0000256" key="5">
    <source>
        <dbReference type="ARBA" id="ARBA00023136"/>
    </source>
</evidence>
<dbReference type="NCBIfam" id="TIGR00765">
    <property type="entry name" value="yihY_not_rbn"/>
    <property type="match status" value="1"/>
</dbReference>
<evidence type="ECO:0000256" key="1">
    <source>
        <dbReference type="ARBA" id="ARBA00004651"/>
    </source>
</evidence>
<evidence type="ECO:0000256" key="6">
    <source>
        <dbReference type="SAM" id="Phobius"/>
    </source>
</evidence>
<comment type="subcellular location">
    <subcellularLocation>
        <location evidence="1">Cell membrane</location>
        <topology evidence="1">Multi-pass membrane protein</topology>
    </subcellularLocation>
</comment>
<name>A0A154W3W5_9PROT</name>
<keyword evidence="4 6" id="KW-1133">Transmembrane helix</keyword>
<comment type="caution">
    <text evidence="7">The sequence shown here is derived from an EMBL/GenBank/DDBJ whole genome shotgun (WGS) entry which is preliminary data.</text>
</comment>
<accession>A0A154W3W5</accession>
<evidence type="ECO:0000256" key="2">
    <source>
        <dbReference type="ARBA" id="ARBA00022475"/>
    </source>
</evidence>
<proteinExistence type="predicted"/>
<dbReference type="Proteomes" id="UP000076400">
    <property type="component" value="Unassembled WGS sequence"/>
</dbReference>
<dbReference type="InterPro" id="IPR017039">
    <property type="entry name" value="Virul_fac_BrkB"/>
</dbReference>
<evidence type="ECO:0000256" key="4">
    <source>
        <dbReference type="ARBA" id="ARBA00022989"/>
    </source>
</evidence>
<dbReference type="RefSeq" id="WP_067555918.1">
    <property type="nucleotide sequence ID" value="NZ_LPXN01000106.1"/>
</dbReference>
<dbReference type="Pfam" id="PF03631">
    <property type="entry name" value="Virul_fac_BrkB"/>
    <property type="match status" value="1"/>
</dbReference>
<keyword evidence="8" id="KW-1185">Reference proteome</keyword>
<keyword evidence="2" id="KW-1003">Cell membrane</keyword>
<feature type="transmembrane region" description="Helical" evidence="6">
    <location>
        <begin position="249"/>
        <end position="271"/>
    </location>
</feature>
<feature type="transmembrane region" description="Helical" evidence="6">
    <location>
        <begin position="6"/>
        <end position="25"/>
    </location>
</feature>
<keyword evidence="5 6" id="KW-0472">Membrane</keyword>
<reference evidence="7 8" key="1">
    <citation type="submission" date="2015-12" db="EMBL/GenBank/DDBJ databases">
        <title>Genome sequence of Oceanibaculum pacificum MCCC 1A02656.</title>
        <authorList>
            <person name="Lu L."/>
            <person name="Lai Q."/>
            <person name="Shao Z."/>
            <person name="Qian P."/>
        </authorList>
    </citation>
    <scope>NUCLEOTIDE SEQUENCE [LARGE SCALE GENOMIC DNA]</scope>
    <source>
        <strain evidence="7 8">MCCC 1A02656</strain>
    </source>
</reference>
<evidence type="ECO:0000256" key="3">
    <source>
        <dbReference type="ARBA" id="ARBA00022692"/>
    </source>
</evidence>
<feature type="transmembrane region" description="Helical" evidence="6">
    <location>
        <begin position="214"/>
        <end position="237"/>
    </location>
</feature>
<evidence type="ECO:0000313" key="8">
    <source>
        <dbReference type="Proteomes" id="UP000076400"/>
    </source>
</evidence>
<gene>
    <name evidence="7" type="ORF">AUP43_08605</name>
</gene>
<feature type="transmembrane region" description="Helical" evidence="6">
    <location>
        <begin position="37"/>
        <end position="58"/>
    </location>
</feature>
<dbReference type="PIRSF" id="PIRSF035875">
    <property type="entry name" value="RNase_BN"/>
    <property type="match status" value="1"/>
</dbReference>